<dbReference type="RefSeq" id="WP_317637265.1">
    <property type="nucleotide sequence ID" value="NZ_AP026803.1"/>
</dbReference>
<accession>A0ABM8BIA5</accession>
<evidence type="ECO:0000313" key="2">
    <source>
        <dbReference type="Proteomes" id="UP001321741"/>
    </source>
</evidence>
<keyword evidence="2" id="KW-1185">Reference proteome</keyword>
<name>A0ABM8BIA5_9LACO</name>
<sequence length="58" mass="6448">MIFWVAVDVTTAPKIGGEEKDRASSDNVYEPAWVDLSSLRKINLMPPKFVSKIIAALK</sequence>
<dbReference type="Proteomes" id="UP001321741">
    <property type="component" value="Chromosome"/>
</dbReference>
<gene>
    <name evidence="1" type="ORF">KIM322_12900</name>
</gene>
<protein>
    <submittedName>
        <fullName evidence="1">Uncharacterized protein</fullName>
    </submittedName>
</protein>
<reference evidence="1 2" key="1">
    <citation type="journal article" date="2023" name="Microbiol. Spectr.">
        <title>Symbiosis of Carpenter Bees with Uncharacterized Lactic Acid Bacteria Showing NAD Auxotrophy.</title>
        <authorList>
            <person name="Kawasaki S."/>
            <person name="Ozawa K."/>
            <person name="Mori T."/>
            <person name="Yamamoto A."/>
            <person name="Ito M."/>
            <person name="Ohkuma M."/>
            <person name="Sakamoto M."/>
            <person name="Matsutani M."/>
        </authorList>
    </citation>
    <scope>NUCLEOTIDE SEQUENCE [LARGE SCALE GENOMIC DNA]</scope>
    <source>
        <strain evidence="1 2">Kim32-2</strain>
    </source>
</reference>
<organism evidence="1 2">
    <name type="scientific">Lactobacillus xylocopicola</name>
    <dbReference type="NCBI Taxonomy" id="2976676"/>
    <lineage>
        <taxon>Bacteria</taxon>
        <taxon>Bacillati</taxon>
        <taxon>Bacillota</taxon>
        <taxon>Bacilli</taxon>
        <taxon>Lactobacillales</taxon>
        <taxon>Lactobacillaceae</taxon>
        <taxon>Lactobacillus</taxon>
    </lineage>
</organism>
<dbReference type="EMBL" id="AP026803">
    <property type="protein sequence ID" value="BDR61029.1"/>
    <property type="molecule type" value="Genomic_DNA"/>
</dbReference>
<proteinExistence type="predicted"/>
<evidence type="ECO:0000313" key="1">
    <source>
        <dbReference type="EMBL" id="BDR61029.1"/>
    </source>
</evidence>